<proteinExistence type="predicted"/>
<feature type="region of interest" description="Disordered" evidence="2">
    <location>
        <begin position="1"/>
        <end position="32"/>
    </location>
</feature>
<name>A0A7S2EM78_TRICV</name>
<gene>
    <name evidence="3" type="ORF">OSIN01602_LOCUS12976</name>
</gene>
<dbReference type="AlphaFoldDB" id="A0A7S2EM78"/>
<evidence type="ECO:0008006" key="4">
    <source>
        <dbReference type="Google" id="ProtNLM"/>
    </source>
</evidence>
<evidence type="ECO:0000256" key="2">
    <source>
        <dbReference type="SAM" id="MobiDB-lite"/>
    </source>
</evidence>
<feature type="compositionally biased region" description="Low complexity" evidence="2">
    <location>
        <begin position="1"/>
        <end position="12"/>
    </location>
</feature>
<dbReference type="EMBL" id="HBGO01022586">
    <property type="protein sequence ID" value="CAD9345220.1"/>
    <property type="molecule type" value="Transcribed_RNA"/>
</dbReference>
<accession>A0A7S2EM78</accession>
<keyword evidence="1" id="KW-0175">Coiled coil</keyword>
<reference evidence="3" key="1">
    <citation type="submission" date="2021-01" db="EMBL/GenBank/DDBJ databases">
        <authorList>
            <person name="Corre E."/>
            <person name="Pelletier E."/>
            <person name="Niang G."/>
            <person name="Scheremetjew M."/>
            <person name="Finn R."/>
            <person name="Kale V."/>
            <person name="Holt S."/>
            <person name="Cochrane G."/>
            <person name="Meng A."/>
            <person name="Brown T."/>
            <person name="Cohen L."/>
        </authorList>
    </citation>
    <scope>NUCLEOTIDE SEQUENCE</scope>
    <source>
        <strain evidence="3">Grunow 1884</strain>
    </source>
</reference>
<organism evidence="3">
    <name type="scientific">Trieres chinensis</name>
    <name type="common">Marine centric diatom</name>
    <name type="synonym">Odontella sinensis</name>
    <dbReference type="NCBI Taxonomy" id="1514140"/>
    <lineage>
        <taxon>Eukaryota</taxon>
        <taxon>Sar</taxon>
        <taxon>Stramenopiles</taxon>
        <taxon>Ochrophyta</taxon>
        <taxon>Bacillariophyta</taxon>
        <taxon>Mediophyceae</taxon>
        <taxon>Biddulphiophycidae</taxon>
        <taxon>Eupodiscales</taxon>
        <taxon>Parodontellaceae</taxon>
        <taxon>Trieres</taxon>
    </lineage>
</organism>
<evidence type="ECO:0000313" key="3">
    <source>
        <dbReference type="EMBL" id="CAD9345220.1"/>
    </source>
</evidence>
<evidence type="ECO:0000256" key="1">
    <source>
        <dbReference type="SAM" id="Coils"/>
    </source>
</evidence>
<protein>
    <recommendedName>
        <fullName evidence="4">t-SNARE coiled-coil homology domain-containing protein</fullName>
    </recommendedName>
</protein>
<sequence>MPKTGPPRFFARFGRRKIREAPRSKGERTGNGSVTRFDALAAYIAIRLAKIHQSQLTSEDGRTGAENPKAIVRARAKQRENIREAKEKWEELESLQRMEIKKRRSRFSEEELACRGKIVDRLRDDIKSWEEIIKGGAIHVTDKVKLDPQLMNRYKPTETDSITHSHASFWNDDQALKIEHTKIIKQIQDNDLNLEQELDELSKILDELKVIAEMQKDEVLVQNEQLNCCSDKIENLVSRSEKAKMQLDGFLDD</sequence>
<feature type="coiled-coil region" evidence="1">
    <location>
        <begin position="184"/>
        <end position="218"/>
    </location>
</feature>
<feature type="compositionally biased region" description="Basic and acidic residues" evidence="2">
    <location>
        <begin position="19"/>
        <end position="28"/>
    </location>
</feature>
<dbReference type="Gene3D" id="1.20.5.110">
    <property type="match status" value="1"/>
</dbReference>